<evidence type="ECO:0000313" key="2">
    <source>
        <dbReference type="Proteomes" id="UP000015105"/>
    </source>
</evidence>
<name>A0A453AZV7_AEGTS</name>
<dbReference type="EnsemblPlants" id="AET2Gv20316400.5">
    <property type="protein sequence ID" value="AET2Gv20316400.5"/>
    <property type="gene ID" value="AET2Gv20316400"/>
</dbReference>
<keyword evidence="2" id="KW-1185">Reference proteome</keyword>
<reference evidence="2" key="2">
    <citation type="journal article" date="2017" name="Nat. Plants">
        <title>The Aegilops tauschii genome reveals multiple impacts of transposons.</title>
        <authorList>
            <person name="Zhao G."/>
            <person name="Zou C."/>
            <person name="Li K."/>
            <person name="Wang K."/>
            <person name="Li T."/>
            <person name="Gao L."/>
            <person name="Zhang X."/>
            <person name="Wang H."/>
            <person name="Yang Z."/>
            <person name="Liu X."/>
            <person name="Jiang W."/>
            <person name="Mao L."/>
            <person name="Kong X."/>
            <person name="Jiao Y."/>
            <person name="Jia J."/>
        </authorList>
    </citation>
    <scope>NUCLEOTIDE SEQUENCE [LARGE SCALE GENOMIC DNA]</scope>
    <source>
        <strain evidence="2">cv. AL8/78</strain>
    </source>
</reference>
<reference evidence="2" key="1">
    <citation type="journal article" date="2014" name="Science">
        <title>Ancient hybridizations among the ancestral genomes of bread wheat.</title>
        <authorList>
            <consortium name="International Wheat Genome Sequencing Consortium,"/>
            <person name="Marcussen T."/>
            <person name="Sandve S.R."/>
            <person name="Heier L."/>
            <person name="Spannagl M."/>
            <person name="Pfeifer M."/>
            <person name="Jakobsen K.S."/>
            <person name="Wulff B.B."/>
            <person name="Steuernagel B."/>
            <person name="Mayer K.F."/>
            <person name="Olsen O.A."/>
        </authorList>
    </citation>
    <scope>NUCLEOTIDE SEQUENCE [LARGE SCALE GENOMIC DNA]</scope>
    <source>
        <strain evidence="2">cv. AL8/78</strain>
    </source>
</reference>
<organism evidence="1 2">
    <name type="scientific">Aegilops tauschii subsp. strangulata</name>
    <name type="common">Goatgrass</name>
    <dbReference type="NCBI Taxonomy" id="200361"/>
    <lineage>
        <taxon>Eukaryota</taxon>
        <taxon>Viridiplantae</taxon>
        <taxon>Streptophyta</taxon>
        <taxon>Embryophyta</taxon>
        <taxon>Tracheophyta</taxon>
        <taxon>Spermatophyta</taxon>
        <taxon>Magnoliopsida</taxon>
        <taxon>Liliopsida</taxon>
        <taxon>Poales</taxon>
        <taxon>Poaceae</taxon>
        <taxon>BOP clade</taxon>
        <taxon>Pooideae</taxon>
        <taxon>Triticodae</taxon>
        <taxon>Triticeae</taxon>
        <taxon>Triticinae</taxon>
        <taxon>Aegilops</taxon>
    </lineage>
</organism>
<reference evidence="1" key="4">
    <citation type="submission" date="2019-03" db="UniProtKB">
        <authorList>
            <consortium name="EnsemblPlants"/>
        </authorList>
    </citation>
    <scope>IDENTIFICATION</scope>
</reference>
<accession>A0A453AZV7</accession>
<dbReference type="AlphaFoldDB" id="A0A453AZV7"/>
<dbReference type="Proteomes" id="UP000015105">
    <property type="component" value="Chromosome 2D"/>
</dbReference>
<dbReference type="Gramene" id="AET2Gv20316400.5">
    <property type="protein sequence ID" value="AET2Gv20316400.5"/>
    <property type="gene ID" value="AET2Gv20316400"/>
</dbReference>
<protein>
    <submittedName>
        <fullName evidence="1">Uncharacterized protein</fullName>
    </submittedName>
</protein>
<sequence length="69" mass="8249">SVELRLNYLSLVTIYSHTRIFWAALLHSHWRLTWMFKFVDLFSSKLLTTIKRLAQARLEFMVSVSKFSL</sequence>
<reference evidence="1" key="5">
    <citation type="journal article" date="2021" name="G3 (Bethesda)">
        <title>Aegilops tauschii genome assembly Aet v5.0 features greater sequence contiguity and improved annotation.</title>
        <authorList>
            <person name="Wang L."/>
            <person name="Zhu T."/>
            <person name="Rodriguez J.C."/>
            <person name="Deal K.R."/>
            <person name="Dubcovsky J."/>
            <person name="McGuire P.E."/>
            <person name="Lux T."/>
            <person name="Spannagl M."/>
            <person name="Mayer K.F.X."/>
            <person name="Baldrich P."/>
            <person name="Meyers B.C."/>
            <person name="Huo N."/>
            <person name="Gu Y.Q."/>
            <person name="Zhou H."/>
            <person name="Devos K.M."/>
            <person name="Bennetzen J.L."/>
            <person name="Unver T."/>
            <person name="Budak H."/>
            <person name="Gulick P.J."/>
            <person name="Galiba G."/>
            <person name="Kalapos B."/>
            <person name="Nelson D.R."/>
            <person name="Li P."/>
            <person name="You F.M."/>
            <person name="Luo M.C."/>
            <person name="Dvorak J."/>
        </authorList>
    </citation>
    <scope>NUCLEOTIDE SEQUENCE [LARGE SCALE GENOMIC DNA]</scope>
    <source>
        <strain evidence="1">cv. AL8/78</strain>
    </source>
</reference>
<evidence type="ECO:0000313" key="1">
    <source>
        <dbReference type="EnsemblPlants" id="AET2Gv20316400.5"/>
    </source>
</evidence>
<reference evidence="1" key="3">
    <citation type="journal article" date="2017" name="Nature">
        <title>Genome sequence of the progenitor of the wheat D genome Aegilops tauschii.</title>
        <authorList>
            <person name="Luo M.C."/>
            <person name="Gu Y.Q."/>
            <person name="Puiu D."/>
            <person name="Wang H."/>
            <person name="Twardziok S.O."/>
            <person name="Deal K.R."/>
            <person name="Huo N."/>
            <person name="Zhu T."/>
            <person name="Wang L."/>
            <person name="Wang Y."/>
            <person name="McGuire P.E."/>
            <person name="Liu S."/>
            <person name="Long H."/>
            <person name="Ramasamy R.K."/>
            <person name="Rodriguez J.C."/>
            <person name="Van S.L."/>
            <person name="Yuan L."/>
            <person name="Wang Z."/>
            <person name="Xia Z."/>
            <person name="Xiao L."/>
            <person name="Anderson O.D."/>
            <person name="Ouyang S."/>
            <person name="Liang Y."/>
            <person name="Zimin A.V."/>
            <person name="Pertea G."/>
            <person name="Qi P."/>
            <person name="Bennetzen J.L."/>
            <person name="Dai X."/>
            <person name="Dawson M.W."/>
            <person name="Muller H.G."/>
            <person name="Kugler K."/>
            <person name="Rivarola-Duarte L."/>
            <person name="Spannagl M."/>
            <person name="Mayer K.F.X."/>
            <person name="Lu F.H."/>
            <person name="Bevan M.W."/>
            <person name="Leroy P."/>
            <person name="Li P."/>
            <person name="You F.M."/>
            <person name="Sun Q."/>
            <person name="Liu Z."/>
            <person name="Lyons E."/>
            <person name="Wicker T."/>
            <person name="Salzberg S.L."/>
            <person name="Devos K.M."/>
            <person name="Dvorak J."/>
        </authorList>
    </citation>
    <scope>NUCLEOTIDE SEQUENCE [LARGE SCALE GENOMIC DNA]</scope>
    <source>
        <strain evidence="1">cv. AL8/78</strain>
    </source>
</reference>
<proteinExistence type="predicted"/>